<dbReference type="FunFam" id="3.90.1150.10:FF:000092">
    <property type="entry name" value="Capsular polysaccharide biosynthesis protein"/>
    <property type="match status" value="1"/>
</dbReference>
<dbReference type="InterPro" id="IPR015422">
    <property type="entry name" value="PyrdxlP-dep_Trfase_small"/>
</dbReference>
<comment type="cofactor">
    <cofactor evidence="1">
        <name>pyridoxal 5'-phosphate</name>
        <dbReference type="ChEBI" id="CHEBI:597326"/>
    </cofactor>
</comment>
<evidence type="ECO:0000256" key="1">
    <source>
        <dbReference type="ARBA" id="ARBA00001933"/>
    </source>
</evidence>
<dbReference type="Gene3D" id="3.90.1150.10">
    <property type="entry name" value="Aspartate Aminotransferase, domain 1"/>
    <property type="match status" value="1"/>
</dbReference>
<protein>
    <submittedName>
        <fullName evidence="4">DegT/DnrJ/EryC1/StrS aminotransferase family protein</fullName>
    </submittedName>
</protein>
<dbReference type="EMBL" id="DVGB01000106">
    <property type="protein sequence ID" value="HIR02322.1"/>
    <property type="molecule type" value="Genomic_DNA"/>
</dbReference>
<dbReference type="GO" id="GO:0008483">
    <property type="term" value="F:transaminase activity"/>
    <property type="evidence" value="ECO:0007669"/>
    <property type="project" value="UniProtKB-KW"/>
</dbReference>
<keyword evidence="4" id="KW-0808">Transferase</keyword>
<comment type="similarity">
    <text evidence="2">Belongs to the DegT/DnrJ/EryC1 family.</text>
</comment>
<evidence type="ECO:0000256" key="3">
    <source>
        <dbReference type="SAM" id="MobiDB-lite"/>
    </source>
</evidence>
<accession>A0A9D1A1N9</accession>
<evidence type="ECO:0000313" key="4">
    <source>
        <dbReference type="EMBL" id="HIR02322.1"/>
    </source>
</evidence>
<feature type="compositionally biased region" description="Basic and acidic residues" evidence="3">
    <location>
        <begin position="465"/>
        <end position="482"/>
    </location>
</feature>
<comment type="caution">
    <text evidence="4">The sequence shown here is derived from an EMBL/GenBank/DDBJ whole genome shotgun (WGS) entry which is preliminary data.</text>
</comment>
<dbReference type="AlphaFoldDB" id="A0A9D1A1N9"/>
<evidence type="ECO:0000256" key="2">
    <source>
        <dbReference type="RuleBase" id="RU004508"/>
    </source>
</evidence>
<name>A0A9D1A1N9_9ACTN</name>
<evidence type="ECO:0000313" key="5">
    <source>
        <dbReference type="Proteomes" id="UP000824261"/>
    </source>
</evidence>
<dbReference type="InterPro" id="IPR015424">
    <property type="entry name" value="PyrdxlP-dep_Trfase"/>
</dbReference>
<dbReference type="PANTHER" id="PTHR30244">
    <property type="entry name" value="TRANSAMINASE"/>
    <property type="match status" value="1"/>
</dbReference>
<reference evidence="4" key="2">
    <citation type="journal article" date="2021" name="PeerJ">
        <title>Extensive microbial diversity within the chicken gut microbiome revealed by metagenomics and culture.</title>
        <authorList>
            <person name="Gilroy R."/>
            <person name="Ravi A."/>
            <person name="Getino M."/>
            <person name="Pursley I."/>
            <person name="Horton D.L."/>
            <person name="Alikhan N.F."/>
            <person name="Baker D."/>
            <person name="Gharbi K."/>
            <person name="Hall N."/>
            <person name="Watson M."/>
            <person name="Adriaenssens E.M."/>
            <person name="Foster-Nyarko E."/>
            <person name="Jarju S."/>
            <person name="Secka A."/>
            <person name="Antonio M."/>
            <person name="Oren A."/>
            <person name="Chaudhuri R.R."/>
            <person name="La Ragione R."/>
            <person name="Hildebrand F."/>
            <person name="Pallen M.J."/>
        </authorList>
    </citation>
    <scope>NUCLEOTIDE SEQUENCE</scope>
    <source>
        <strain evidence="4">ChiGjej1B1-2707</strain>
    </source>
</reference>
<feature type="region of interest" description="Disordered" evidence="3">
    <location>
        <begin position="454"/>
        <end position="482"/>
    </location>
</feature>
<dbReference type="PANTHER" id="PTHR30244:SF34">
    <property type="entry name" value="DTDP-4-AMINO-4,6-DIDEOXYGALACTOSE TRANSAMINASE"/>
    <property type="match status" value="1"/>
</dbReference>
<dbReference type="Proteomes" id="UP000824261">
    <property type="component" value="Unassembled WGS sequence"/>
</dbReference>
<organism evidence="4 5">
    <name type="scientific">Candidatus Aveggerthella stercoripullorum</name>
    <dbReference type="NCBI Taxonomy" id="2840688"/>
    <lineage>
        <taxon>Bacteria</taxon>
        <taxon>Bacillati</taxon>
        <taxon>Actinomycetota</taxon>
        <taxon>Coriobacteriia</taxon>
        <taxon>Eggerthellales</taxon>
        <taxon>Eggerthellaceae</taxon>
        <taxon>Eggerthellaceae incertae sedis</taxon>
        <taxon>Candidatus Aveggerthella</taxon>
    </lineage>
</organism>
<reference evidence="4" key="1">
    <citation type="submission" date="2020-10" db="EMBL/GenBank/DDBJ databases">
        <authorList>
            <person name="Gilroy R."/>
        </authorList>
    </citation>
    <scope>NUCLEOTIDE SEQUENCE</scope>
    <source>
        <strain evidence="4">ChiGjej1B1-2707</strain>
    </source>
</reference>
<sequence length="482" mass="52798">MTDTSKPIPFSPPDITEAEIEAASDALRSGWITTGPRTKELERKLCAYTGADGFACLNSATAALECALRLLGIGPGDEVITSAYTYTASASPIHHVGAKIILVDTAPGSFEMDYMALSDAITDRTKAIIPVDLGGRMCDYDQLRSMLQLNRGKWHPSTDVQRLFDRVPIVADGAHALGATWHGIKCGSVADFTAFSFHAVKNFTTAEGGGLAWHLPQAGMPASPMAWNVPQPASSVTSEELYRRVMLLSLHGQSKDALAKARAGAWEYDIEFLGWKYNMTDVMAAIGLVQLERYPSLLARRRELIERYERGLADLPVTALEHFGRWGESSGHLMLVRLNGRGARFRNRVIELMAEAGVATNVHYKPLPLMTAYRDLGFDIKDFPNAYNQFRNEITLPLHTLLADEDVDRVIAELGRALQQAEAEGVGTDDAKSAAEERLAAYIKRMDETGGWSGDAAPRAFAVGDEERPVSPEEIAREMEGR</sequence>
<keyword evidence="4" id="KW-0032">Aminotransferase</keyword>
<dbReference type="GO" id="GO:0000271">
    <property type="term" value="P:polysaccharide biosynthetic process"/>
    <property type="evidence" value="ECO:0007669"/>
    <property type="project" value="TreeGrafter"/>
</dbReference>
<dbReference type="InterPro" id="IPR015421">
    <property type="entry name" value="PyrdxlP-dep_Trfase_major"/>
</dbReference>
<dbReference type="SUPFAM" id="SSF53383">
    <property type="entry name" value="PLP-dependent transferases"/>
    <property type="match status" value="1"/>
</dbReference>
<dbReference type="CDD" id="cd00616">
    <property type="entry name" value="AHBA_syn"/>
    <property type="match status" value="1"/>
</dbReference>
<dbReference type="Pfam" id="PF01041">
    <property type="entry name" value="DegT_DnrJ_EryC1"/>
    <property type="match status" value="2"/>
</dbReference>
<dbReference type="InterPro" id="IPR000653">
    <property type="entry name" value="DegT/StrS_aminotransferase"/>
</dbReference>
<keyword evidence="2" id="KW-0663">Pyridoxal phosphate</keyword>
<proteinExistence type="inferred from homology"/>
<dbReference type="Gene3D" id="3.40.640.10">
    <property type="entry name" value="Type I PLP-dependent aspartate aminotransferase-like (Major domain)"/>
    <property type="match status" value="1"/>
</dbReference>
<dbReference type="GO" id="GO:0030170">
    <property type="term" value="F:pyridoxal phosphate binding"/>
    <property type="evidence" value="ECO:0007669"/>
    <property type="project" value="TreeGrafter"/>
</dbReference>
<gene>
    <name evidence="4" type="ORF">IAA69_08705</name>
</gene>